<dbReference type="WBParaSite" id="nRc.2.0.1.t31090-RA">
    <property type="protein sequence ID" value="nRc.2.0.1.t31090-RA"/>
    <property type="gene ID" value="nRc.2.0.1.g31090"/>
</dbReference>
<protein>
    <submittedName>
        <fullName evidence="2">Uncharacterized protein</fullName>
    </submittedName>
</protein>
<accession>A0A915JYL6</accession>
<dbReference type="AlphaFoldDB" id="A0A915JYL6"/>
<evidence type="ECO:0000313" key="1">
    <source>
        <dbReference type="Proteomes" id="UP000887565"/>
    </source>
</evidence>
<keyword evidence="1" id="KW-1185">Reference proteome</keyword>
<dbReference type="Proteomes" id="UP000887565">
    <property type="component" value="Unplaced"/>
</dbReference>
<proteinExistence type="predicted"/>
<organism evidence="1 2">
    <name type="scientific">Romanomermis culicivorax</name>
    <name type="common">Nematode worm</name>
    <dbReference type="NCBI Taxonomy" id="13658"/>
    <lineage>
        <taxon>Eukaryota</taxon>
        <taxon>Metazoa</taxon>
        <taxon>Ecdysozoa</taxon>
        <taxon>Nematoda</taxon>
        <taxon>Enoplea</taxon>
        <taxon>Dorylaimia</taxon>
        <taxon>Mermithida</taxon>
        <taxon>Mermithoidea</taxon>
        <taxon>Mermithidae</taxon>
        <taxon>Romanomermis</taxon>
    </lineage>
</organism>
<evidence type="ECO:0000313" key="2">
    <source>
        <dbReference type="WBParaSite" id="nRc.2.0.1.t31090-RA"/>
    </source>
</evidence>
<reference evidence="2" key="1">
    <citation type="submission" date="2022-11" db="UniProtKB">
        <authorList>
            <consortium name="WormBaseParasite"/>
        </authorList>
    </citation>
    <scope>IDENTIFICATION</scope>
</reference>
<name>A0A915JYL6_ROMCU</name>
<sequence length="100" mass="11542">MGQHLQIDNAFSQCLVLEYLKAAVTYNKVQNRLNITLEQLQLMELQNPKKISANFLAVFSLLKKNKKMHNTVITLTNQEDQKPLCHCKSQVLVRQQTKVC</sequence>